<name>A0A7T8QWD4_CALRO</name>
<gene>
    <name evidence="2" type="ORF">FKW44_002493</name>
</gene>
<feature type="domain" description="KNTC1 first ARM-repeats" evidence="1">
    <location>
        <begin position="33"/>
        <end position="102"/>
    </location>
</feature>
<protein>
    <submittedName>
        <fullName evidence="2">Kinetochoreassociated protein 1like</fullName>
    </submittedName>
</protein>
<dbReference type="GO" id="GO:0005828">
    <property type="term" value="C:kinetochore microtubule"/>
    <property type="evidence" value="ECO:0007669"/>
    <property type="project" value="TreeGrafter"/>
</dbReference>
<dbReference type="InterPro" id="IPR052802">
    <property type="entry name" value="KNTC1"/>
</dbReference>
<evidence type="ECO:0000313" key="2">
    <source>
        <dbReference type="EMBL" id="QQP57483.1"/>
    </source>
</evidence>
<sequence>AALPSIKSTKAILIHAREMIKDNLNRHLLSLGKSDVEEWISFVEGNSHDILLRHIKRKELSEAKLIWIRHLAEFTLMFDAESITEILEEFRSYDEESILDWVRCFHSRLSQARAYSIVLSMESRRGWPLSGLTFAEKDECTAEAQLVLFQQRSTASSSLNHFIKLIYLLKDLLVLHNNYRLKIKLENFMEAQNGYLNEYLRRDSGLNSSDIYGDYLLDLIENTSATWHWNAGEAHGKRKAVVILKSLKAAPVPWSKVMTDLCTLGSVLPNASFSVAIKEQELWCL</sequence>
<dbReference type="GO" id="GO:0007094">
    <property type="term" value="P:mitotic spindle assembly checkpoint signaling"/>
    <property type="evidence" value="ECO:0007669"/>
    <property type="project" value="TreeGrafter"/>
</dbReference>
<dbReference type="OrthoDB" id="343783at2759"/>
<evidence type="ECO:0000259" key="1">
    <source>
        <dbReference type="Pfam" id="PF24520"/>
    </source>
</evidence>
<dbReference type="AlphaFoldDB" id="A0A7T8QWD4"/>
<proteinExistence type="predicted"/>
<feature type="non-terminal residue" evidence="2">
    <location>
        <position position="285"/>
    </location>
</feature>
<dbReference type="GO" id="GO:0005737">
    <property type="term" value="C:cytoplasm"/>
    <property type="evidence" value="ECO:0007669"/>
    <property type="project" value="TreeGrafter"/>
</dbReference>
<dbReference type="GO" id="GO:1990423">
    <property type="term" value="C:RZZ complex"/>
    <property type="evidence" value="ECO:0007669"/>
    <property type="project" value="TreeGrafter"/>
</dbReference>
<evidence type="ECO:0000313" key="3">
    <source>
        <dbReference type="Proteomes" id="UP000595437"/>
    </source>
</evidence>
<dbReference type="GO" id="GO:0000070">
    <property type="term" value="P:mitotic sister chromatid segregation"/>
    <property type="evidence" value="ECO:0007669"/>
    <property type="project" value="TreeGrafter"/>
</dbReference>
<reference evidence="3" key="1">
    <citation type="submission" date="2021-01" db="EMBL/GenBank/DDBJ databases">
        <title>Caligus Genome Assembly.</title>
        <authorList>
            <person name="Gallardo-Escarate C."/>
        </authorList>
    </citation>
    <scope>NUCLEOTIDE SEQUENCE [LARGE SCALE GENOMIC DNA]</scope>
</reference>
<keyword evidence="3" id="KW-1185">Reference proteome</keyword>
<dbReference type="GO" id="GO:0031267">
    <property type="term" value="F:small GTPase binding"/>
    <property type="evidence" value="ECO:0007669"/>
    <property type="project" value="TreeGrafter"/>
</dbReference>
<dbReference type="Pfam" id="PF24520">
    <property type="entry name" value="ARM_KNTC1_1st"/>
    <property type="match status" value="1"/>
</dbReference>
<dbReference type="EMBL" id="CP045891">
    <property type="protein sequence ID" value="QQP57483.1"/>
    <property type="molecule type" value="Genomic_DNA"/>
</dbReference>
<organism evidence="2 3">
    <name type="scientific">Caligus rogercresseyi</name>
    <name type="common">Sea louse</name>
    <dbReference type="NCBI Taxonomy" id="217165"/>
    <lineage>
        <taxon>Eukaryota</taxon>
        <taxon>Metazoa</taxon>
        <taxon>Ecdysozoa</taxon>
        <taxon>Arthropoda</taxon>
        <taxon>Crustacea</taxon>
        <taxon>Multicrustacea</taxon>
        <taxon>Hexanauplia</taxon>
        <taxon>Copepoda</taxon>
        <taxon>Siphonostomatoida</taxon>
        <taxon>Caligidae</taxon>
        <taxon>Caligus</taxon>
    </lineage>
</organism>
<dbReference type="PANTHER" id="PTHR15688:SF1">
    <property type="entry name" value="KINETOCHORE-ASSOCIATED PROTEIN 1"/>
    <property type="match status" value="1"/>
</dbReference>
<accession>A0A7T8QWD4</accession>
<dbReference type="GO" id="GO:1903394">
    <property type="term" value="P:protein localization to kinetochore involved in kinetochore assembly"/>
    <property type="evidence" value="ECO:0007669"/>
    <property type="project" value="TreeGrafter"/>
</dbReference>
<dbReference type="Proteomes" id="UP000595437">
    <property type="component" value="Chromosome 2"/>
</dbReference>
<dbReference type="InterPro" id="IPR055403">
    <property type="entry name" value="ARM_KNTC1_1st"/>
</dbReference>
<dbReference type="PANTHER" id="PTHR15688">
    <property type="entry name" value="KINETOCHORE-ASSOCIATED PROTEIN 1"/>
    <property type="match status" value="1"/>
</dbReference>